<dbReference type="EMBL" id="FQWS01000001">
    <property type="protein sequence ID" value="SHG70276.1"/>
    <property type="molecule type" value="Genomic_DNA"/>
</dbReference>
<dbReference type="STRING" id="1089305.SAMN05444148_0758"/>
<feature type="chain" id="PRO_5012047777" evidence="1">
    <location>
        <begin position="23"/>
        <end position="254"/>
    </location>
</feature>
<accession>A0A1M5LZ64</accession>
<keyword evidence="3" id="KW-1185">Reference proteome</keyword>
<evidence type="ECO:0000256" key="1">
    <source>
        <dbReference type="SAM" id="SignalP"/>
    </source>
</evidence>
<dbReference type="RefSeq" id="WP_143185560.1">
    <property type="nucleotide sequence ID" value="NZ_FQWS01000001.1"/>
</dbReference>
<protein>
    <submittedName>
        <fullName evidence="2">Uncharacterized protein</fullName>
    </submittedName>
</protein>
<organism evidence="2 3">
    <name type="scientific">Winogradskyella jejuensis</name>
    <dbReference type="NCBI Taxonomy" id="1089305"/>
    <lineage>
        <taxon>Bacteria</taxon>
        <taxon>Pseudomonadati</taxon>
        <taxon>Bacteroidota</taxon>
        <taxon>Flavobacteriia</taxon>
        <taxon>Flavobacteriales</taxon>
        <taxon>Flavobacteriaceae</taxon>
        <taxon>Winogradskyella</taxon>
    </lineage>
</organism>
<name>A0A1M5LZ64_9FLAO</name>
<evidence type="ECO:0000313" key="2">
    <source>
        <dbReference type="EMBL" id="SHG70276.1"/>
    </source>
</evidence>
<proteinExistence type="predicted"/>
<gene>
    <name evidence="2" type="ORF">SAMN05444148_0758</name>
</gene>
<keyword evidence="1" id="KW-0732">Signal</keyword>
<dbReference type="AlphaFoldDB" id="A0A1M5LZ64"/>
<feature type="signal peptide" evidence="1">
    <location>
        <begin position="1"/>
        <end position="22"/>
    </location>
</feature>
<evidence type="ECO:0000313" key="3">
    <source>
        <dbReference type="Proteomes" id="UP000184522"/>
    </source>
</evidence>
<sequence length="254" mass="28337">MKKSILIITLLIGFLLSTTLMAQVQISGSSLNGIAKPKVECSVNAGYEKFKIFGNKSKNYTLVTKSKKIQDYTFTFVKTSGKAKATFTIFINGVKQDSWVFEGKIARGEKNIELNDVAGKEVTLIIKNNSATNKIEGNYRGTFESNSMLYDYYNPKKSDATIVRRITNTLEQQLIKPCNRKGTIEVVRVSGNSSAEIVVVHGTNVIKVVDMAANQGSRRINLTNLPNNNNQLKLQIRNIETNKFLKARIGAWFN</sequence>
<dbReference type="Proteomes" id="UP000184522">
    <property type="component" value="Unassembled WGS sequence"/>
</dbReference>
<reference evidence="3" key="1">
    <citation type="submission" date="2016-11" db="EMBL/GenBank/DDBJ databases">
        <authorList>
            <person name="Varghese N."/>
            <person name="Submissions S."/>
        </authorList>
    </citation>
    <scope>NUCLEOTIDE SEQUENCE [LARGE SCALE GENOMIC DNA]</scope>
    <source>
        <strain evidence="3">DSM 25330</strain>
    </source>
</reference>